<dbReference type="EMBL" id="SSSN01000003">
    <property type="protein sequence ID" value="THG35586.1"/>
    <property type="molecule type" value="Genomic_DNA"/>
</dbReference>
<sequence length="201" mass="21350">MNNTNRVVNRVLVAVIGVIFLAVGAALVGIASIGAVRDPYVENARDVHGAVTGWLKSTTVAQTSIQWGWILVLAVIAVLVILLIVFVARQGHGHHGTLIREETSPTGTTVIDSSVAESAVQQDIDGNTDFLASRVSTYRVRGVSVLKVSVTCRRGVSPRSAVTVVQHSLTGLDALLGREIPALIQVSGGFRARVAPRTRTR</sequence>
<organism evidence="2 3">
    <name type="scientific">Orlajensenia flava</name>
    <dbReference type="NCBI Taxonomy" id="2565934"/>
    <lineage>
        <taxon>Bacteria</taxon>
        <taxon>Bacillati</taxon>
        <taxon>Actinomycetota</taxon>
        <taxon>Actinomycetes</taxon>
        <taxon>Micrococcales</taxon>
        <taxon>Microbacteriaceae</taxon>
        <taxon>Orlajensenia</taxon>
    </lineage>
</organism>
<evidence type="ECO:0000313" key="2">
    <source>
        <dbReference type="EMBL" id="THG35586.1"/>
    </source>
</evidence>
<reference evidence="2 3" key="1">
    <citation type="submission" date="2019-04" db="EMBL/GenBank/DDBJ databases">
        <authorList>
            <person name="Jiang L."/>
        </authorList>
    </citation>
    <scope>NUCLEOTIDE SEQUENCE [LARGE SCALE GENOMIC DNA]</scope>
    <source>
        <strain evidence="2 3">YIM 131861</strain>
    </source>
</reference>
<comment type="caution">
    <text evidence="2">The sequence shown here is derived from an EMBL/GenBank/DDBJ whole genome shotgun (WGS) entry which is preliminary data.</text>
</comment>
<protein>
    <recommendedName>
        <fullName evidence="4">Alkaline shock response membrane anchor protein AmaP</fullName>
    </recommendedName>
</protein>
<dbReference type="OrthoDB" id="5123397at2"/>
<dbReference type="RefSeq" id="WP_136423154.1">
    <property type="nucleotide sequence ID" value="NZ_OZ241748.1"/>
</dbReference>
<evidence type="ECO:0000256" key="1">
    <source>
        <dbReference type="SAM" id="Phobius"/>
    </source>
</evidence>
<name>A0A4S4G0G2_9MICO</name>
<accession>A0A4S4G0G2</accession>
<keyword evidence="1" id="KW-1133">Transmembrane helix</keyword>
<gene>
    <name evidence="2" type="ORF">E6C70_05975</name>
</gene>
<keyword evidence="3" id="KW-1185">Reference proteome</keyword>
<feature type="transmembrane region" description="Helical" evidence="1">
    <location>
        <begin position="67"/>
        <end position="88"/>
    </location>
</feature>
<feature type="transmembrane region" description="Helical" evidence="1">
    <location>
        <begin position="12"/>
        <end position="36"/>
    </location>
</feature>
<proteinExistence type="predicted"/>
<keyword evidence="1" id="KW-0472">Membrane</keyword>
<evidence type="ECO:0000313" key="3">
    <source>
        <dbReference type="Proteomes" id="UP000307380"/>
    </source>
</evidence>
<dbReference type="Proteomes" id="UP000307380">
    <property type="component" value="Unassembled WGS sequence"/>
</dbReference>
<evidence type="ECO:0008006" key="4">
    <source>
        <dbReference type="Google" id="ProtNLM"/>
    </source>
</evidence>
<keyword evidence="1" id="KW-0812">Transmembrane</keyword>
<dbReference type="AlphaFoldDB" id="A0A4S4G0G2"/>